<dbReference type="EMBL" id="BAABME010029408">
    <property type="protein sequence ID" value="GAA0183610.1"/>
    <property type="molecule type" value="Genomic_DNA"/>
</dbReference>
<evidence type="ECO:0000313" key="2">
    <source>
        <dbReference type="Proteomes" id="UP001454036"/>
    </source>
</evidence>
<accession>A0AAV3RRU7</accession>
<dbReference type="Proteomes" id="UP001454036">
    <property type="component" value="Unassembled WGS sequence"/>
</dbReference>
<gene>
    <name evidence="1" type="ORF">LIER_42436</name>
</gene>
<dbReference type="AlphaFoldDB" id="A0AAV3RRU7"/>
<name>A0AAV3RRU7_LITER</name>
<sequence>MEMAVFYAVVHERNVNNVLPHKDLHHEETVGTDKQEHQDTCCLNDSCSSSESNLDLDTVRMKTDADDHGECSSSGDLPAERLCDTISERSICRLCASAQGTDVISDNCFRRSFKIQDQKNLI</sequence>
<comment type="caution">
    <text evidence="1">The sequence shown here is derived from an EMBL/GenBank/DDBJ whole genome shotgun (WGS) entry which is preliminary data.</text>
</comment>
<keyword evidence="2" id="KW-1185">Reference proteome</keyword>
<evidence type="ECO:0000313" key="1">
    <source>
        <dbReference type="EMBL" id="GAA0183610.1"/>
    </source>
</evidence>
<proteinExistence type="predicted"/>
<organism evidence="1 2">
    <name type="scientific">Lithospermum erythrorhizon</name>
    <name type="common">Purple gromwell</name>
    <name type="synonym">Lithospermum officinale var. erythrorhizon</name>
    <dbReference type="NCBI Taxonomy" id="34254"/>
    <lineage>
        <taxon>Eukaryota</taxon>
        <taxon>Viridiplantae</taxon>
        <taxon>Streptophyta</taxon>
        <taxon>Embryophyta</taxon>
        <taxon>Tracheophyta</taxon>
        <taxon>Spermatophyta</taxon>
        <taxon>Magnoliopsida</taxon>
        <taxon>eudicotyledons</taxon>
        <taxon>Gunneridae</taxon>
        <taxon>Pentapetalae</taxon>
        <taxon>asterids</taxon>
        <taxon>lamiids</taxon>
        <taxon>Boraginales</taxon>
        <taxon>Boraginaceae</taxon>
        <taxon>Boraginoideae</taxon>
        <taxon>Lithospermeae</taxon>
        <taxon>Lithospermum</taxon>
    </lineage>
</organism>
<protein>
    <submittedName>
        <fullName evidence="1">Uncharacterized protein</fullName>
    </submittedName>
</protein>
<reference evidence="1 2" key="1">
    <citation type="submission" date="2024-01" db="EMBL/GenBank/DDBJ databases">
        <title>The complete chloroplast genome sequence of Lithospermum erythrorhizon: insights into the phylogenetic relationship among Boraginaceae species and the maternal lineages of purple gromwells.</title>
        <authorList>
            <person name="Okada T."/>
            <person name="Watanabe K."/>
        </authorList>
    </citation>
    <scope>NUCLEOTIDE SEQUENCE [LARGE SCALE GENOMIC DNA]</scope>
</reference>